<gene>
    <name evidence="2" type="ORF">UFOVP923_26</name>
</gene>
<evidence type="ECO:0000313" key="2">
    <source>
        <dbReference type="EMBL" id="CAB4171782.1"/>
    </source>
</evidence>
<accession>A0A6J5PKY2</accession>
<proteinExistence type="predicted"/>
<feature type="transmembrane region" description="Helical" evidence="1">
    <location>
        <begin position="55"/>
        <end position="76"/>
    </location>
</feature>
<keyword evidence="1" id="KW-1133">Transmembrane helix</keyword>
<organism evidence="2">
    <name type="scientific">uncultured Caudovirales phage</name>
    <dbReference type="NCBI Taxonomy" id="2100421"/>
    <lineage>
        <taxon>Viruses</taxon>
        <taxon>Duplodnaviria</taxon>
        <taxon>Heunggongvirae</taxon>
        <taxon>Uroviricota</taxon>
        <taxon>Caudoviricetes</taxon>
        <taxon>Peduoviridae</taxon>
        <taxon>Maltschvirus</taxon>
        <taxon>Maltschvirus maltsch</taxon>
    </lineage>
</organism>
<keyword evidence="1" id="KW-0472">Membrane</keyword>
<name>A0A6J5PKY2_9CAUD</name>
<keyword evidence="1" id="KW-0812">Transmembrane</keyword>
<sequence>MSRHEAQDPLFMHEAPTPQIVSVGLCCIVLTLFFTGCVAMEFFDKSNWSMNIGSLGSLFVVFIILLGCVKLLIASVKYTYKSWLSQGNHEK</sequence>
<feature type="transmembrane region" description="Helical" evidence="1">
    <location>
        <begin position="20"/>
        <end position="43"/>
    </location>
</feature>
<dbReference type="EMBL" id="LR796877">
    <property type="protein sequence ID" value="CAB4171782.1"/>
    <property type="molecule type" value="Genomic_DNA"/>
</dbReference>
<protein>
    <submittedName>
        <fullName evidence="2">Uncharacterized protein</fullName>
    </submittedName>
</protein>
<reference evidence="2" key="1">
    <citation type="submission" date="2020-05" db="EMBL/GenBank/DDBJ databases">
        <authorList>
            <person name="Chiriac C."/>
            <person name="Salcher M."/>
            <person name="Ghai R."/>
            <person name="Kavagutti S V."/>
        </authorList>
    </citation>
    <scope>NUCLEOTIDE SEQUENCE</scope>
</reference>
<evidence type="ECO:0000256" key="1">
    <source>
        <dbReference type="SAM" id="Phobius"/>
    </source>
</evidence>